<feature type="region of interest" description="Disordered" evidence="1">
    <location>
        <begin position="26"/>
        <end position="76"/>
    </location>
</feature>
<sequence>MFWLIAGGLFALVLLAAWLSDRRNKRRHDMRPIEESDSSRLGGADGVSEKASDYGVGDQRRFGGVHPPVGGTPYGG</sequence>
<organism evidence="2 3">
    <name type="scientific">Terrabacter carboxydivorans</name>
    <dbReference type="NCBI Taxonomy" id="619730"/>
    <lineage>
        <taxon>Bacteria</taxon>
        <taxon>Bacillati</taxon>
        <taxon>Actinomycetota</taxon>
        <taxon>Actinomycetes</taxon>
        <taxon>Micrococcales</taxon>
        <taxon>Intrasporangiaceae</taxon>
        <taxon>Terrabacter</taxon>
    </lineage>
</organism>
<dbReference type="Proteomes" id="UP001500730">
    <property type="component" value="Unassembled WGS sequence"/>
</dbReference>
<keyword evidence="3" id="KW-1185">Reference proteome</keyword>
<dbReference type="EMBL" id="BAAARE010000053">
    <property type="protein sequence ID" value="GAA2503924.1"/>
    <property type="molecule type" value="Genomic_DNA"/>
</dbReference>
<evidence type="ECO:0000313" key="2">
    <source>
        <dbReference type="EMBL" id="GAA2503924.1"/>
    </source>
</evidence>
<reference evidence="2 3" key="1">
    <citation type="journal article" date="2019" name="Int. J. Syst. Evol. Microbiol.">
        <title>The Global Catalogue of Microorganisms (GCM) 10K type strain sequencing project: providing services to taxonomists for standard genome sequencing and annotation.</title>
        <authorList>
            <consortium name="The Broad Institute Genomics Platform"/>
            <consortium name="The Broad Institute Genome Sequencing Center for Infectious Disease"/>
            <person name="Wu L."/>
            <person name="Ma J."/>
        </authorList>
    </citation>
    <scope>NUCLEOTIDE SEQUENCE [LARGE SCALE GENOMIC DNA]</scope>
    <source>
        <strain evidence="2 3">JCM 16259</strain>
    </source>
</reference>
<accession>A0ABN3MMH4</accession>
<evidence type="ECO:0000256" key="1">
    <source>
        <dbReference type="SAM" id="MobiDB-lite"/>
    </source>
</evidence>
<protein>
    <submittedName>
        <fullName evidence="2">Uncharacterized protein</fullName>
    </submittedName>
</protein>
<proteinExistence type="predicted"/>
<evidence type="ECO:0000313" key="3">
    <source>
        <dbReference type="Proteomes" id="UP001500730"/>
    </source>
</evidence>
<comment type="caution">
    <text evidence="2">The sequence shown here is derived from an EMBL/GenBank/DDBJ whole genome shotgun (WGS) entry which is preliminary data.</text>
</comment>
<name>A0ABN3MMH4_9MICO</name>
<dbReference type="RefSeq" id="WP_344257567.1">
    <property type="nucleotide sequence ID" value="NZ_BAAARE010000053.1"/>
</dbReference>
<gene>
    <name evidence="2" type="ORF">GCM10009858_47180</name>
</gene>